<dbReference type="PROSITE" id="PS51469">
    <property type="entry name" value="SUN"/>
    <property type="match status" value="1"/>
</dbReference>
<organism evidence="8 9">
    <name type="scientific">Hirsutella rhossiliensis</name>
    <dbReference type="NCBI Taxonomy" id="111463"/>
    <lineage>
        <taxon>Eukaryota</taxon>
        <taxon>Fungi</taxon>
        <taxon>Dikarya</taxon>
        <taxon>Ascomycota</taxon>
        <taxon>Pezizomycotina</taxon>
        <taxon>Sordariomycetes</taxon>
        <taxon>Hypocreomycetidae</taxon>
        <taxon>Hypocreales</taxon>
        <taxon>Ophiocordycipitaceae</taxon>
        <taxon>Hirsutella</taxon>
    </lineage>
</organism>
<keyword evidence="9" id="KW-1185">Reference proteome</keyword>
<dbReference type="EMBL" id="JAIZPD010000009">
    <property type="protein sequence ID" value="KAH0961058.1"/>
    <property type="molecule type" value="Genomic_DNA"/>
</dbReference>
<dbReference type="GO" id="GO:0034993">
    <property type="term" value="C:meiotic nuclear membrane microtubule tethering complex"/>
    <property type="evidence" value="ECO:0007669"/>
    <property type="project" value="TreeGrafter"/>
</dbReference>
<evidence type="ECO:0000256" key="2">
    <source>
        <dbReference type="ARBA" id="ARBA00022692"/>
    </source>
</evidence>
<comment type="subcellular location">
    <subcellularLocation>
        <location evidence="1">Membrane</location>
    </subcellularLocation>
</comment>
<keyword evidence="4 6" id="KW-0472">Membrane</keyword>
<reference evidence="8" key="1">
    <citation type="submission" date="2021-09" db="EMBL/GenBank/DDBJ databases">
        <title>A high-quality genome of the endoparasitic fungus Hirsutella rhossiliensis with a comparison of Hirsutella genomes reveals transposable elements contributing to genome size variation.</title>
        <authorList>
            <person name="Lin R."/>
            <person name="Jiao Y."/>
            <person name="Sun X."/>
            <person name="Ling J."/>
            <person name="Xie B."/>
            <person name="Cheng X."/>
        </authorList>
    </citation>
    <scope>NUCLEOTIDE SEQUENCE</scope>
    <source>
        <strain evidence="8">HR02</strain>
    </source>
</reference>
<dbReference type="Gene3D" id="2.60.120.260">
    <property type="entry name" value="Galactose-binding domain-like"/>
    <property type="match status" value="1"/>
</dbReference>
<feature type="domain" description="SUN" evidence="7">
    <location>
        <begin position="529"/>
        <end position="737"/>
    </location>
</feature>
<comment type="caution">
    <text evidence="8">The sequence shown here is derived from an EMBL/GenBank/DDBJ whole genome shotgun (WGS) entry which is preliminary data.</text>
</comment>
<evidence type="ECO:0000256" key="5">
    <source>
        <dbReference type="SAM" id="MobiDB-lite"/>
    </source>
</evidence>
<evidence type="ECO:0000313" key="8">
    <source>
        <dbReference type="EMBL" id="KAH0961058.1"/>
    </source>
</evidence>
<dbReference type="GeneID" id="68357340"/>
<accession>A0A9P8MSB7</accession>
<dbReference type="RefSeq" id="XP_044718571.1">
    <property type="nucleotide sequence ID" value="XM_044866682.1"/>
</dbReference>
<feature type="transmembrane region" description="Helical" evidence="6">
    <location>
        <begin position="173"/>
        <end position="196"/>
    </location>
</feature>
<gene>
    <name evidence="8" type="ORF">HRG_08211</name>
</gene>
<keyword evidence="2 6" id="KW-0812">Transmembrane</keyword>
<dbReference type="PANTHER" id="PTHR12911">
    <property type="entry name" value="SAD1/UNC-84-LIKE PROTEIN-RELATED"/>
    <property type="match status" value="1"/>
</dbReference>
<feature type="region of interest" description="Disordered" evidence="5">
    <location>
        <begin position="1"/>
        <end position="77"/>
    </location>
</feature>
<evidence type="ECO:0000256" key="1">
    <source>
        <dbReference type="ARBA" id="ARBA00004370"/>
    </source>
</evidence>
<dbReference type="InterPro" id="IPR012919">
    <property type="entry name" value="SUN_dom"/>
</dbReference>
<dbReference type="AlphaFoldDB" id="A0A9P8MSB7"/>
<dbReference type="OrthoDB" id="342281at2759"/>
<name>A0A9P8MSB7_9HYPO</name>
<proteinExistence type="predicted"/>
<dbReference type="PANTHER" id="PTHR12911:SF8">
    <property type="entry name" value="KLAROID PROTEIN-RELATED"/>
    <property type="match status" value="1"/>
</dbReference>
<protein>
    <submittedName>
        <fullName evidence="8">Spindle pole body-associated protein sad1</fullName>
    </submittedName>
</protein>
<evidence type="ECO:0000256" key="4">
    <source>
        <dbReference type="ARBA" id="ARBA00023136"/>
    </source>
</evidence>
<dbReference type="Proteomes" id="UP000824596">
    <property type="component" value="Unassembled WGS sequence"/>
</dbReference>
<dbReference type="InterPro" id="IPR045119">
    <property type="entry name" value="SUN1-5"/>
</dbReference>
<dbReference type="GO" id="GO:0043495">
    <property type="term" value="F:protein-membrane adaptor activity"/>
    <property type="evidence" value="ECO:0007669"/>
    <property type="project" value="TreeGrafter"/>
</dbReference>
<evidence type="ECO:0000259" key="7">
    <source>
        <dbReference type="PROSITE" id="PS51469"/>
    </source>
</evidence>
<sequence>MAGTRNASVIGQIRAGPASPPESEDRIQQQSSTSAAQDPKPLRQRANRRDAGEDSSVANHAKKVGPENDDSGNEVNLETGRWLNGATKATAVSNIPSSQEHDSTRFLGHGDDRRANTGLEEEPAIDWWQLLNPWTYVKATAWMVEATGQRLVDLYSSVVSASLRRHILSATQILPRIVAGVLTLVLVLALLSAGMARFKADAVDDLWSPVARGTPWYSLGGVARKIRSSLPTLSWSSRNRWDDIVASWETDDPRHSDIDDYLQKIEQAFRLLTEAGRLHDASLEKLEAVVPKVVHMQLKDGKPVVAPEFWHALRDLIHEDGSFLTFNRKGGDYEMSSERQWKAIAMRLVGDAAFTNKLNISIGKVESKLVDRLTLWETWVRENDAKVKQSLGSALDQIKSAGSQREWDERLGKTVKEQIKEYEHQGRFVGRDEYLRLVQSEVSSHLSEFRAELAELQPQLEKLVRESIDLAKGDTPPGMSGAEVTALVNGLLRKAFADINLEALARGKIHAHWDTELRNQVNYFSPAAGATVDAKHSSATYDPFSKTYSTLKAHRKGLRARNPHIAALQPWHDDGDCWCAARSCNHRGNPHGASLAVQLAYRVVPQHLVVEHILPGATTEPGARPREIELYAAIDDAVVRERVRDFAAAHLPTSADGEDSVDGWNYKPADLPERFVMVGRFVYAGAELHGGVHVHRLSSELVALGADTDHVVVRAVSNHGAVNHTCFYRVRLYGHNVELGDGDDELAGGEGGWQ</sequence>
<evidence type="ECO:0000256" key="3">
    <source>
        <dbReference type="ARBA" id="ARBA00022989"/>
    </source>
</evidence>
<keyword evidence="3 6" id="KW-1133">Transmembrane helix</keyword>
<evidence type="ECO:0000313" key="9">
    <source>
        <dbReference type="Proteomes" id="UP000824596"/>
    </source>
</evidence>
<evidence type="ECO:0000256" key="6">
    <source>
        <dbReference type="SAM" id="Phobius"/>
    </source>
</evidence>